<dbReference type="Proteomes" id="UP000789739">
    <property type="component" value="Unassembled WGS sequence"/>
</dbReference>
<feature type="non-terminal residue" evidence="1">
    <location>
        <position position="44"/>
    </location>
</feature>
<dbReference type="AlphaFoldDB" id="A0A9N9HE59"/>
<evidence type="ECO:0000313" key="2">
    <source>
        <dbReference type="Proteomes" id="UP000789739"/>
    </source>
</evidence>
<reference evidence="1" key="1">
    <citation type="submission" date="2021-06" db="EMBL/GenBank/DDBJ databases">
        <authorList>
            <person name="Kallberg Y."/>
            <person name="Tangrot J."/>
            <person name="Rosling A."/>
        </authorList>
    </citation>
    <scope>NUCLEOTIDE SEQUENCE</scope>
    <source>
        <strain evidence="1">BR232B</strain>
    </source>
</reference>
<protein>
    <submittedName>
        <fullName evidence="1">6918_t:CDS:1</fullName>
    </submittedName>
</protein>
<proteinExistence type="predicted"/>
<organism evidence="1 2">
    <name type="scientific">Paraglomus brasilianum</name>
    <dbReference type="NCBI Taxonomy" id="144538"/>
    <lineage>
        <taxon>Eukaryota</taxon>
        <taxon>Fungi</taxon>
        <taxon>Fungi incertae sedis</taxon>
        <taxon>Mucoromycota</taxon>
        <taxon>Glomeromycotina</taxon>
        <taxon>Glomeromycetes</taxon>
        <taxon>Paraglomerales</taxon>
        <taxon>Paraglomeraceae</taxon>
        <taxon>Paraglomus</taxon>
    </lineage>
</organism>
<dbReference type="EMBL" id="CAJVPI010006292">
    <property type="protein sequence ID" value="CAG8678137.1"/>
    <property type="molecule type" value="Genomic_DNA"/>
</dbReference>
<evidence type="ECO:0000313" key="1">
    <source>
        <dbReference type="EMBL" id="CAG8678137.1"/>
    </source>
</evidence>
<accession>A0A9N9HE59</accession>
<comment type="caution">
    <text evidence="1">The sequence shown here is derived from an EMBL/GenBank/DDBJ whole genome shotgun (WGS) entry which is preliminary data.</text>
</comment>
<sequence>IPSRPLPRECSQSTTTAKDLKSSMFVGTNGPIYNWIRLNSVQIA</sequence>
<name>A0A9N9HE59_9GLOM</name>
<feature type="non-terminal residue" evidence="1">
    <location>
        <position position="1"/>
    </location>
</feature>
<keyword evidence="2" id="KW-1185">Reference proteome</keyword>
<gene>
    <name evidence="1" type="ORF">PBRASI_LOCUS11658</name>
</gene>